<protein>
    <submittedName>
        <fullName evidence="1">Uncharacterized protein</fullName>
    </submittedName>
</protein>
<keyword evidence="2" id="KW-1185">Reference proteome</keyword>
<organism evidence="1 2">
    <name type="scientific">Ensete ventricosum</name>
    <name type="common">Abyssinian banana</name>
    <name type="synonym">Musa ensete</name>
    <dbReference type="NCBI Taxonomy" id="4639"/>
    <lineage>
        <taxon>Eukaryota</taxon>
        <taxon>Viridiplantae</taxon>
        <taxon>Streptophyta</taxon>
        <taxon>Embryophyta</taxon>
        <taxon>Tracheophyta</taxon>
        <taxon>Spermatophyta</taxon>
        <taxon>Magnoliopsida</taxon>
        <taxon>Liliopsida</taxon>
        <taxon>Zingiberales</taxon>
        <taxon>Musaceae</taxon>
        <taxon>Ensete</taxon>
    </lineage>
</organism>
<proteinExistence type="predicted"/>
<dbReference type="EMBL" id="JAQQAF010000002">
    <property type="protein sequence ID" value="KAJ8506849.1"/>
    <property type="molecule type" value="Genomic_DNA"/>
</dbReference>
<evidence type="ECO:0000313" key="1">
    <source>
        <dbReference type="EMBL" id="KAJ8506849.1"/>
    </source>
</evidence>
<reference evidence="1 2" key="1">
    <citation type="submission" date="2022-12" db="EMBL/GenBank/DDBJ databases">
        <title>Chromosome-scale assembly of the Ensete ventricosum genome.</title>
        <authorList>
            <person name="Dussert Y."/>
            <person name="Stocks J."/>
            <person name="Wendawek A."/>
            <person name="Woldeyes F."/>
            <person name="Nichols R.A."/>
            <person name="Borrell J.S."/>
        </authorList>
    </citation>
    <scope>NUCLEOTIDE SEQUENCE [LARGE SCALE GENOMIC DNA]</scope>
    <source>
        <strain evidence="2">cv. Maze</strain>
        <tissue evidence="1">Seeds</tissue>
    </source>
</reference>
<dbReference type="Proteomes" id="UP001222027">
    <property type="component" value="Unassembled WGS sequence"/>
</dbReference>
<name>A0AAV8RSE8_ENSVE</name>
<gene>
    <name evidence="1" type="ORF">OPV22_007735</name>
</gene>
<dbReference type="AlphaFoldDB" id="A0AAV8RSE8"/>
<comment type="caution">
    <text evidence="1">The sequence shown here is derived from an EMBL/GenBank/DDBJ whole genome shotgun (WGS) entry which is preliminary data.</text>
</comment>
<accession>A0AAV8RSE8</accession>
<evidence type="ECO:0000313" key="2">
    <source>
        <dbReference type="Proteomes" id="UP001222027"/>
    </source>
</evidence>
<sequence>MDGKGTLASASIPSAKHKASTCSHRSPWSKVYGSSRSREMGDTNHGAIHAVLFPLTQHVRFKSHGITPTFSTGCTVANACCVSRIIILLLPKHPDSKNKLVSAGFRCLLLLSYPPRVPAKDVSLCGKRGIRPPRVAPIFVAVACYPVVSDAANRHCVRSTTTPRFLRRDLSVKVG</sequence>